<dbReference type="PROSITE" id="PS50212">
    <property type="entry name" value="RASGEF_NTER"/>
    <property type="match status" value="1"/>
</dbReference>
<dbReference type="PROSITE" id="PS50042">
    <property type="entry name" value="CNMP_BINDING_3"/>
    <property type="match status" value="1"/>
</dbReference>
<dbReference type="PANTHER" id="PTHR23011:SF28">
    <property type="entry name" value="CYCLIC NUCLEOTIDE-BINDING DOMAIN CONTAINING PROTEIN"/>
    <property type="match status" value="1"/>
</dbReference>
<protein>
    <recommendedName>
        <fullName evidence="7">Rap guanine nucleotide exchange factor 4</fullName>
    </recommendedName>
</protein>
<feature type="compositionally biased region" description="Low complexity" evidence="2">
    <location>
        <begin position="354"/>
        <end position="365"/>
    </location>
</feature>
<feature type="region of interest" description="Disordered" evidence="2">
    <location>
        <begin position="351"/>
        <end position="371"/>
    </location>
</feature>
<dbReference type="PRINTS" id="PR00103">
    <property type="entry name" value="CAMPKINASE"/>
</dbReference>
<feature type="domain" description="N-terminal Ras-GEF" evidence="4">
    <location>
        <begin position="207"/>
        <end position="340"/>
    </location>
</feature>
<dbReference type="InterPro" id="IPR000595">
    <property type="entry name" value="cNMP-bd_dom"/>
</dbReference>
<evidence type="ECO:0008006" key="7">
    <source>
        <dbReference type="Google" id="ProtNLM"/>
    </source>
</evidence>
<organism evidence="5">
    <name type="scientific">Notodromas monacha</name>
    <dbReference type="NCBI Taxonomy" id="399045"/>
    <lineage>
        <taxon>Eukaryota</taxon>
        <taxon>Metazoa</taxon>
        <taxon>Ecdysozoa</taxon>
        <taxon>Arthropoda</taxon>
        <taxon>Crustacea</taxon>
        <taxon>Oligostraca</taxon>
        <taxon>Ostracoda</taxon>
        <taxon>Podocopa</taxon>
        <taxon>Podocopida</taxon>
        <taxon>Cypridocopina</taxon>
        <taxon>Cypridoidea</taxon>
        <taxon>Cyprididae</taxon>
        <taxon>Notodromas</taxon>
    </lineage>
</organism>
<dbReference type="SMART" id="SM00100">
    <property type="entry name" value="cNMP"/>
    <property type="match status" value="1"/>
</dbReference>
<feature type="non-terminal residue" evidence="5">
    <location>
        <position position="1"/>
    </location>
</feature>
<proteinExistence type="predicted"/>
<dbReference type="SUPFAM" id="SSF51206">
    <property type="entry name" value="cAMP-binding domain-like"/>
    <property type="match status" value="1"/>
</dbReference>
<evidence type="ECO:0000259" key="3">
    <source>
        <dbReference type="PROSITE" id="PS50042"/>
    </source>
</evidence>
<feature type="non-terminal residue" evidence="5">
    <location>
        <position position="400"/>
    </location>
</feature>
<dbReference type="OrthoDB" id="21144at2759"/>
<reference evidence="5" key="1">
    <citation type="submission" date="2020-11" db="EMBL/GenBank/DDBJ databases">
        <authorList>
            <person name="Tran Van P."/>
        </authorList>
    </citation>
    <scope>NUCLEOTIDE SEQUENCE</scope>
</reference>
<feature type="domain" description="Cyclic nucleotide-binding" evidence="3">
    <location>
        <begin position="75"/>
        <end position="176"/>
    </location>
</feature>
<gene>
    <name evidence="5" type="ORF">NMOB1V02_LOCUS11098</name>
</gene>
<dbReference type="Gene3D" id="1.10.8.1240">
    <property type="match status" value="1"/>
</dbReference>
<dbReference type="Gene3D" id="2.60.120.10">
    <property type="entry name" value="Jelly Rolls"/>
    <property type="match status" value="1"/>
</dbReference>
<dbReference type="Proteomes" id="UP000678499">
    <property type="component" value="Unassembled WGS sequence"/>
</dbReference>
<sequence>THEHPFRDKYLLYKWNIDEASWEGSFGEDALREALTVLARIAPDALFRLALRKPRQDRSEEDLELIYEELLQVAALSHLSTSVKRQLADVLLFEAHQSAGTILFRQGDVGHSWYIILKGSVNVVIQGRGTVTTLGEGDDFGKLALLNNATRAATIVLREDNCHFLRVDKDDFNRILRDVEANTVRLQEHGKDVLVLERVTDAPDAPTRYSVVAGTPYKMVEHLLQTRLGDGLSELDKSWSNSAHKDFTTSDLFLDDFLLTHIIFITYHHGDKDDNKDLAIKYKRRVVHFVHSWIIMIQDPALEESSVASLIEELSKSIREDAKAYNCLDTELQLMMESEEELRRYNELWRPKPADGSTTTTASTGRKWKMPHGAHPVRLFATDSSEVDLTNSTCMRATDD</sequence>
<accession>A0A7R9GJG4</accession>
<dbReference type="EMBL" id="OA887528">
    <property type="protein sequence ID" value="CAD7283483.1"/>
    <property type="molecule type" value="Genomic_DNA"/>
</dbReference>
<dbReference type="InterPro" id="IPR000651">
    <property type="entry name" value="Ras-like_Gua-exchang_fac_N"/>
</dbReference>
<dbReference type="EMBL" id="CAJPEX010005491">
    <property type="protein sequence ID" value="CAG0923635.1"/>
    <property type="molecule type" value="Genomic_DNA"/>
</dbReference>
<evidence type="ECO:0000259" key="4">
    <source>
        <dbReference type="PROSITE" id="PS50212"/>
    </source>
</evidence>
<dbReference type="SUPFAM" id="SSF48366">
    <property type="entry name" value="Ras GEF"/>
    <property type="match status" value="1"/>
</dbReference>
<dbReference type="InterPro" id="IPR014710">
    <property type="entry name" value="RmlC-like_jellyroll"/>
</dbReference>
<keyword evidence="1" id="KW-0344">Guanine-nucleotide releasing factor</keyword>
<keyword evidence="6" id="KW-1185">Reference proteome</keyword>
<evidence type="ECO:0000313" key="5">
    <source>
        <dbReference type="EMBL" id="CAD7283483.1"/>
    </source>
</evidence>
<dbReference type="InterPro" id="IPR023578">
    <property type="entry name" value="Ras_GEF_dom_sf"/>
</dbReference>
<dbReference type="AlphaFoldDB" id="A0A7R9GJG4"/>
<dbReference type="PANTHER" id="PTHR23011">
    <property type="entry name" value="CYCLIC NUCLEOTIDE-BINDING DOMAIN CONTAINING PROTEIN"/>
    <property type="match status" value="1"/>
</dbReference>
<dbReference type="CDD" id="cd00038">
    <property type="entry name" value="CAP_ED"/>
    <property type="match status" value="1"/>
</dbReference>
<evidence type="ECO:0000313" key="6">
    <source>
        <dbReference type="Proteomes" id="UP000678499"/>
    </source>
</evidence>
<dbReference type="Pfam" id="PF00027">
    <property type="entry name" value="cNMP_binding"/>
    <property type="match status" value="1"/>
</dbReference>
<dbReference type="InterPro" id="IPR018490">
    <property type="entry name" value="cNMP-bd_dom_sf"/>
</dbReference>
<dbReference type="GO" id="GO:0005085">
    <property type="term" value="F:guanyl-nucleotide exchange factor activity"/>
    <property type="evidence" value="ECO:0007669"/>
    <property type="project" value="UniProtKB-KW"/>
</dbReference>
<name>A0A7R9GJG4_9CRUS</name>
<evidence type="ECO:0000256" key="1">
    <source>
        <dbReference type="PROSITE-ProRule" id="PRU00135"/>
    </source>
</evidence>
<dbReference type="Gene3D" id="1.20.870.10">
    <property type="entry name" value="Son of sevenless (SoS) protein Chain: S domain 1"/>
    <property type="match status" value="1"/>
</dbReference>
<evidence type="ECO:0000256" key="2">
    <source>
        <dbReference type="SAM" id="MobiDB-lite"/>
    </source>
</evidence>